<evidence type="ECO:0000313" key="2">
    <source>
        <dbReference type="Proteomes" id="UP000595197"/>
    </source>
</evidence>
<dbReference type="EMBL" id="CP067420">
    <property type="protein sequence ID" value="QQP89173.1"/>
    <property type="molecule type" value="Genomic_DNA"/>
</dbReference>
<dbReference type="SUPFAM" id="SSF103025">
    <property type="entry name" value="Folate-binding domain"/>
    <property type="match status" value="1"/>
</dbReference>
<dbReference type="InterPro" id="IPR007375">
    <property type="entry name" value="SoxG"/>
</dbReference>
<gene>
    <name evidence="1" type="ORF">IGS68_24800</name>
</gene>
<dbReference type="Pfam" id="PF04268">
    <property type="entry name" value="SoxG"/>
    <property type="match status" value="1"/>
</dbReference>
<name>A0ABX7B4A5_9PROT</name>
<evidence type="ECO:0008006" key="3">
    <source>
        <dbReference type="Google" id="ProtNLM"/>
    </source>
</evidence>
<dbReference type="Gene3D" id="3.30.1360.120">
    <property type="entry name" value="Probable tRNA modification gtpase trme, domain 1"/>
    <property type="match status" value="1"/>
</dbReference>
<dbReference type="InterPro" id="IPR027266">
    <property type="entry name" value="TrmE/GcvT-like"/>
</dbReference>
<protein>
    <recommendedName>
        <fullName evidence="3">Sarcosine oxidase subunit gamma</fullName>
    </recommendedName>
</protein>
<dbReference type="Proteomes" id="UP000595197">
    <property type="component" value="Chromosome"/>
</dbReference>
<proteinExistence type="predicted"/>
<sequence length="196" mass="21163">MADTLLRRGGAERFAQAVAALAGGSGLRLAELTPPGQINLRGRPSDPRFVRTVGAVLGCVLPLSANTVTSAADVTVLWLGPDEWLLVTPPGDEAALIDRLREALGDLHAAVTDVTGNRTRLRLSGPGARETLMKGCSLDLHPASFKPGQCAQTLLARAGIILHQIDDAPTYDVYPRRSFTEYTWMWLSDAMAEYRR</sequence>
<evidence type="ECO:0000313" key="1">
    <source>
        <dbReference type="EMBL" id="QQP89173.1"/>
    </source>
</evidence>
<keyword evidence="2" id="KW-1185">Reference proteome</keyword>
<dbReference type="RefSeq" id="WP_201075107.1">
    <property type="nucleotide sequence ID" value="NZ_CP067420.1"/>
</dbReference>
<accession>A0ABX7B4A5</accession>
<dbReference type="Gene3D" id="3.30.70.1520">
    <property type="entry name" value="Heterotetrameric sarcosine oxidase"/>
    <property type="match status" value="1"/>
</dbReference>
<reference evidence="1" key="1">
    <citation type="submission" date="2021-02" db="EMBL/GenBank/DDBJ databases">
        <title>Skermanella TT6 skin isolate.</title>
        <authorList>
            <person name="Lee K."/>
            <person name="Ganzorig M."/>
        </authorList>
    </citation>
    <scope>NUCLEOTIDE SEQUENCE</scope>
    <source>
        <strain evidence="1">TT6</strain>
    </source>
</reference>
<organism evidence="1 2">
    <name type="scientific">Skermanella cutis</name>
    <dbReference type="NCBI Taxonomy" id="2775420"/>
    <lineage>
        <taxon>Bacteria</taxon>
        <taxon>Pseudomonadati</taxon>
        <taxon>Pseudomonadota</taxon>
        <taxon>Alphaproteobacteria</taxon>
        <taxon>Rhodospirillales</taxon>
        <taxon>Azospirillaceae</taxon>
        <taxon>Skermanella</taxon>
    </lineage>
</organism>